<reference evidence="1" key="4">
    <citation type="submission" date="2019-03" db="UniProtKB">
        <authorList>
            <consortium name="EnsemblPlants"/>
        </authorList>
    </citation>
    <scope>IDENTIFICATION</scope>
</reference>
<accession>A0A453CDE5</accession>
<name>A0A453CDE5_AEGTS</name>
<reference evidence="2" key="1">
    <citation type="journal article" date="2014" name="Science">
        <title>Ancient hybridizations among the ancestral genomes of bread wheat.</title>
        <authorList>
            <consortium name="International Wheat Genome Sequencing Consortium,"/>
            <person name="Marcussen T."/>
            <person name="Sandve S.R."/>
            <person name="Heier L."/>
            <person name="Spannagl M."/>
            <person name="Pfeifer M."/>
            <person name="Jakobsen K.S."/>
            <person name="Wulff B.B."/>
            <person name="Steuernagel B."/>
            <person name="Mayer K.F."/>
            <person name="Olsen O.A."/>
        </authorList>
    </citation>
    <scope>NUCLEOTIDE SEQUENCE [LARGE SCALE GENOMIC DNA]</scope>
    <source>
        <strain evidence="2">cv. AL8/78</strain>
    </source>
</reference>
<evidence type="ECO:0000313" key="2">
    <source>
        <dbReference type="Proteomes" id="UP000015105"/>
    </source>
</evidence>
<sequence length="65" mass="7303">MDAGMSIRLTHSQAPPPFCNKGGVAEQVLQQDACCKTSEPLFTSLKHSLCCRFFFVTEVLFQFFL</sequence>
<reference evidence="1" key="3">
    <citation type="journal article" date="2017" name="Nature">
        <title>Genome sequence of the progenitor of the wheat D genome Aegilops tauschii.</title>
        <authorList>
            <person name="Luo M.C."/>
            <person name="Gu Y.Q."/>
            <person name="Puiu D."/>
            <person name="Wang H."/>
            <person name="Twardziok S.O."/>
            <person name="Deal K.R."/>
            <person name="Huo N."/>
            <person name="Zhu T."/>
            <person name="Wang L."/>
            <person name="Wang Y."/>
            <person name="McGuire P.E."/>
            <person name="Liu S."/>
            <person name="Long H."/>
            <person name="Ramasamy R.K."/>
            <person name="Rodriguez J.C."/>
            <person name="Van S.L."/>
            <person name="Yuan L."/>
            <person name="Wang Z."/>
            <person name="Xia Z."/>
            <person name="Xiao L."/>
            <person name="Anderson O.D."/>
            <person name="Ouyang S."/>
            <person name="Liang Y."/>
            <person name="Zimin A.V."/>
            <person name="Pertea G."/>
            <person name="Qi P."/>
            <person name="Bennetzen J.L."/>
            <person name="Dai X."/>
            <person name="Dawson M.W."/>
            <person name="Muller H.G."/>
            <person name="Kugler K."/>
            <person name="Rivarola-Duarte L."/>
            <person name="Spannagl M."/>
            <person name="Mayer K.F.X."/>
            <person name="Lu F.H."/>
            <person name="Bevan M.W."/>
            <person name="Leroy P."/>
            <person name="Li P."/>
            <person name="You F.M."/>
            <person name="Sun Q."/>
            <person name="Liu Z."/>
            <person name="Lyons E."/>
            <person name="Wicker T."/>
            <person name="Salzberg S.L."/>
            <person name="Devos K.M."/>
            <person name="Dvorak J."/>
        </authorList>
    </citation>
    <scope>NUCLEOTIDE SEQUENCE [LARGE SCALE GENOMIC DNA]</scope>
    <source>
        <strain evidence="1">cv. AL8/78</strain>
    </source>
</reference>
<protein>
    <submittedName>
        <fullName evidence="1">Uncharacterized protein</fullName>
    </submittedName>
</protein>
<dbReference type="Proteomes" id="UP000015105">
    <property type="component" value="Chromosome 2D"/>
</dbReference>
<organism evidence="1 2">
    <name type="scientific">Aegilops tauschii subsp. strangulata</name>
    <name type="common">Goatgrass</name>
    <dbReference type="NCBI Taxonomy" id="200361"/>
    <lineage>
        <taxon>Eukaryota</taxon>
        <taxon>Viridiplantae</taxon>
        <taxon>Streptophyta</taxon>
        <taxon>Embryophyta</taxon>
        <taxon>Tracheophyta</taxon>
        <taxon>Spermatophyta</taxon>
        <taxon>Magnoliopsida</taxon>
        <taxon>Liliopsida</taxon>
        <taxon>Poales</taxon>
        <taxon>Poaceae</taxon>
        <taxon>BOP clade</taxon>
        <taxon>Pooideae</taxon>
        <taxon>Triticodae</taxon>
        <taxon>Triticeae</taxon>
        <taxon>Triticinae</taxon>
        <taxon>Aegilops</taxon>
    </lineage>
</organism>
<evidence type="ECO:0000313" key="1">
    <source>
        <dbReference type="EnsemblPlants" id="AET2Gv20811900.26"/>
    </source>
</evidence>
<dbReference type="EnsemblPlants" id="AET2Gv20811900.26">
    <property type="protein sequence ID" value="AET2Gv20811900.26"/>
    <property type="gene ID" value="AET2Gv20811900"/>
</dbReference>
<proteinExistence type="predicted"/>
<reference evidence="2" key="2">
    <citation type="journal article" date="2017" name="Nat. Plants">
        <title>The Aegilops tauschii genome reveals multiple impacts of transposons.</title>
        <authorList>
            <person name="Zhao G."/>
            <person name="Zou C."/>
            <person name="Li K."/>
            <person name="Wang K."/>
            <person name="Li T."/>
            <person name="Gao L."/>
            <person name="Zhang X."/>
            <person name="Wang H."/>
            <person name="Yang Z."/>
            <person name="Liu X."/>
            <person name="Jiang W."/>
            <person name="Mao L."/>
            <person name="Kong X."/>
            <person name="Jiao Y."/>
            <person name="Jia J."/>
        </authorList>
    </citation>
    <scope>NUCLEOTIDE SEQUENCE [LARGE SCALE GENOMIC DNA]</scope>
    <source>
        <strain evidence="2">cv. AL8/78</strain>
    </source>
</reference>
<reference evidence="1" key="5">
    <citation type="journal article" date="2021" name="G3 (Bethesda)">
        <title>Aegilops tauschii genome assembly Aet v5.0 features greater sequence contiguity and improved annotation.</title>
        <authorList>
            <person name="Wang L."/>
            <person name="Zhu T."/>
            <person name="Rodriguez J.C."/>
            <person name="Deal K.R."/>
            <person name="Dubcovsky J."/>
            <person name="McGuire P.E."/>
            <person name="Lux T."/>
            <person name="Spannagl M."/>
            <person name="Mayer K.F.X."/>
            <person name="Baldrich P."/>
            <person name="Meyers B.C."/>
            <person name="Huo N."/>
            <person name="Gu Y.Q."/>
            <person name="Zhou H."/>
            <person name="Devos K.M."/>
            <person name="Bennetzen J.L."/>
            <person name="Unver T."/>
            <person name="Budak H."/>
            <person name="Gulick P.J."/>
            <person name="Galiba G."/>
            <person name="Kalapos B."/>
            <person name="Nelson D.R."/>
            <person name="Li P."/>
            <person name="You F.M."/>
            <person name="Luo M.C."/>
            <person name="Dvorak J."/>
        </authorList>
    </citation>
    <scope>NUCLEOTIDE SEQUENCE [LARGE SCALE GENOMIC DNA]</scope>
    <source>
        <strain evidence="1">cv. AL8/78</strain>
    </source>
</reference>
<dbReference type="Gramene" id="AET2Gv20811900.26">
    <property type="protein sequence ID" value="AET2Gv20811900.26"/>
    <property type="gene ID" value="AET2Gv20811900"/>
</dbReference>
<dbReference type="AlphaFoldDB" id="A0A453CDE5"/>
<keyword evidence="2" id="KW-1185">Reference proteome</keyword>